<protein>
    <submittedName>
        <fullName evidence="2">Uncharacterized protein</fullName>
    </submittedName>
</protein>
<accession>A0A7W5P9C1</accession>
<feature type="region of interest" description="Disordered" evidence="1">
    <location>
        <begin position="64"/>
        <end position="89"/>
    </location>
</feature>
<comment type="caution">
    <text evidence="2">The sequence shown here is derived from an EMBL/GenBank/DDBJ whole genome shotgun (WGS) entry which is preliminary data.</text>
</comment>
<evidence type="ECO:0000313" key="3">
    <source>
        <dbReference type="Proteomes" id="UP000553442"/>
    </source>
</evidence>
<proteinExistence type="predicted"/>
<gene>
    <name evidence="2" type="ORF">BDK63_000305</name>
</gene>
<dbReference type="EMBL" id="JACHZF010000002">
    <property type="protein sequence ID" value="MBB3329465.1"/>
    <property type="molecule type" value="Genomic_DNA"/>
</dbReference>
<sequence>MCSMILGGNNERFLTGTIKKTLDLNYTMTLNIQKKIHVRNPTICPTKGLTDWIARTTFTTRPAHDSQIMPTRHHFTPRPREAMGEGDNQ</sequence>
<evidence type="ECO:0000256" key="1">
    <source>
        <dbReference type="SAM" id="MobiDB-lite"/>
    </source>
</evidence>
<evidence type="ECO:0000313" key="2">
    <source>
        <dbReference type="EMBL" id="MBB3329465.1"/>
    </source>
</evidence>
<reference evidence="2 3" key="1">
    <citation type="submission" date="2020-08" db="EMBL/GenBank/DDBJ databases">
        <title>Genomic Encyclopedia of Archaeal and Bacterial Type Strains, Phase II (KMG-II): from individual species to whole genera.</title>
        <authorList>
            <person name="Goeker M."/>
        </authorList>
    </citation>
    <scope>NUCLEOTIDE SEQUENCE [LARGE SCALE GENOMIC DNA]</scope>
    <source>
        <strain evidence="2 3">5AG</strain>
    </source>
</reference>
<dbReference type="Proteomes" id="UP000553442">
    <property type="component" value="Unassembled WGS sequence"/>
</dbReference>
<dbReference type="AlphaFoldDB" id="A0A7W5P9C1"/>
<keyword evidence="3" id="KW-1185">Reference proteome</keyword>
<name>A0A7W5P9C1_9GAMM</name>
<organism evidence="2 3">
    <name type="scientific">Halomonas campaniensis</name>
    <dbReference type="NCBI Taxonomy" id="213554"/>
    <lineage>
        <taxon>Bacteria</taxon>
        <taxon>Pseudomonadati</taxon>
        <taxon>Pseudomonadota</taxon>
        <taxon>Gammaproteobacteria</taxon>
        <taxon>Oceanospirillales</taxon>
        <taxon>Halomonadaceae</taxon>
        <taxon>Halomonas</taxon>
    </lineage>
</organism>